<dbReference type="SMART" id="SM00369">
    <property type="entry name" value="LRR_TYP"/>
    <property type="match status" value="4"/>
</dbReference>
<dbReference type="SUPFAM" id="SSF52058">
    <property type="entry name" value="L domain-like"/>
    <property type="match status" value="1"/>
</dbReference>
<evidence type="ECO:0000256" key="2">
    <source>
        <dbReference type="ARBA" id="ARBA00022737"/>
    </source>
</evidence>
<evidence type="ECO:0000256" key="1">
    <source>
        <dbReference type="ARBA" id="ARBA00022614"/>
    </source>
</evidence>
<dbReference type="InterPro" id="IPR032675">
    <property type="entry name" value="LRR_dom_sf"/>
</dbReference>
<dbReference type="GO" id="GO:0005737">
    <property type="term" value="C:cytoplasm"/>
    <property type="evidence" value="ECO:0007669"/>
    <property type="project" value="TreeGrafter"/>
</dbReference>
<dbReference type="InterPro" id="IPR001611">
    <property type="entry name" value="Leu-rich_rpt"/>
</dbReference>
<gene>
    <name evidence="3" type="ORF">LCGC14_2328210</name>
</gene>
<name>A0A0F9D367_9ZZZZ</name>
<accession>A0A0F9D367</accession>
<dbReference type="Gene3D" id="3.80.10.10">
    <property type="entry name" value="Ribonuclease Inhibitor"/>
    <property type="match status" value="1"/>
</dbReference>
<evidence type="ECO:0008006" key="4">
    <source>
        <dbReference type="Google" id="ProtNLM"/>
    </source>
</evidence>
<comment type="caution">
    <text evidence="3">The sequence shown here is derived from an EMBL/GenBank/DDBJ whole genome shotgun (WGS) entry which is preliminary data.</text>
</comment>
<dbReference type="EMBL" id="LAZR01033409">
    <property type="protein sequence ID" value="KKL48171.1"/>
    <property type="molecule type" value="Genomic_DNA"/>
</dbReference>
<dbReference type="SMART" id="SM00364">
    <property type="entry name" value="LRR_BAC"/>
    <property type="match status" value="3"/>
</dbReference>
<dbReference type="AlphaFoldDB" id="A0A0F9D367"/>
<evidence type="ECO:0000313" key="3">
    <source>
        <dbReference type="EMBL" id="KKL48171.1"/>
    </source>
</evidence>
<dbReference type="Pfam" id="PF13855">
    <property type="entry name" value="LRR_8"/>
    <property type="match status" value="1"/>
</dbReference>
<dbReference type="InterPro" id="IPR050216">
    <property type="entry name" value="LRR_domain-containing"/>
</dbReference>
<dbReference type="PANTHER" id="PTHR48051">
    <property type="match status" value="1"/>
</dbReference>
<dbReference type="PANTHER" id="PTHR48051:SF1">
    <property type="entry name" value="RAS SUPPRESSOR PROTEIN 1"/>
    <property type="match status" value="1"/>
</dbReference>
<reference evidence="3" key="1">
    <citation type="journal article" date="2015" name="Nature">
        <title>Complex archaea that bridge the gap between prokaryotes and eukaryotes.</title>
        <authorList>
            <person name="Spang A."/>
            <person name="Saw J.H."/>
            <person name="Jorgensen S.L."/>
            <person name="Zaremba-Niedzwiedzka K."/>
            <person name="Martijn J."/>
            <person name="Lind A.E."/>
            <person name="van Eijk R."/>
            <person name="Schleper C."/>
            <person name="Guy L."/>
            <person name="Ettema T.J."/>
        </authorList>
    </citation>
    <scope>NUCLEOTIDE SEQUENCE</scope>
</reference>
<dbReference type="PROSITE" id="PS51450">
    <property type="entry name" value="LRR"/>
    <property type="match status" value="1"/>
</dbReference>
<keyword evidence="1" id="KW-0433">Leucine-rich repeat</keyword>
<sequence>FDQCKFLFINIPINEIDSFDEIESVDEAAEKLDRSLEFRGGRQVDIIPPEVEFWGHCSNLQVWVENNYDSRLLHRNLAFPLLERLAEVGDPTARKVFKEEIAIRMESGFPSVVEYLVIQGYLDYLNEDEFDAVVRNPKVIDGLINACYKDGEGLYQFDGLYELLKKVKKVDEKYFKEIIKKLLMKNDFKLNNFFDRTDFMYELSKSELVFTLLESKEAEAVLKLDQLIPLGLDFSIEPNRKEASVFVESKHMTELSLSYCHLETFPQDILKFKKLQELSLDRNQLFELPESISKLKELKHISLNRNNFTSFPKELCNMPSLITINLSDNKINQLPECIKNLKSLKYLIVRNNKIQTVSKLIKNKKDLILEY</sequence>
<organism evidence="3">
    <name type="scientific">marine sediment metagenome</name>
    <dbReference type="NCBI Taxonomy" id="412755"/>
    <lineage>
        <taxon>unclassified sequences</taxon>
        <taxon>metagenomes</taxon>
        <taxon>ecological metagenomes</taxon>
    </lineage>
</organism>
<proteinExistence type="predicted"/>
<dbReference type="Pfam" id="PF00560">
    <property type="entry name" value="LRR_1"/>
    <property type="match status" value="1"/>
</dbReference>
<dbReference type="InterPro" id="IPR003591">
    <property type="entry name" value="Leu-rich_rpt_typical-subtyp"/>
</dbReference>
<protein>
    <recommendedName>
        <fullName evidence="4">Leucine-rich repeat domain-containing protein</fullName>
    </recommendedName>
</protein>
<feature type="non-terminal residue" evidence="3">
    <location>
        <position position="1"/>
    </location>
</feature>
<keyword evidence="2" id="KW-0677">Repeat</keyword>